<dbReference type="SUPFAM" id="SSF46689">
    <property type="entry name" value="Homeodomain-like"/>
    <property type="match status" value="1"/>
</dbReference>
<evidence type="ECO:0000256" key="2">
    <source>
        <dbReference type="PROSITE-ProRule" id="PRU00335"/>
    </source>
</evidence>
<evidence type="ECO:0000313" key="4">
    <source>
        <dbReference type="EMBL" id="MBB6012663.1"/>
    </source>
</evidence>
<dbReference type="InterPro" id="IPR001647">
    <property type="entry name" value="HTH_TetR"/>
</dbReference>
<dbReference type="InterPro" id="IPR050109">
    <property type="entry name" value="HTH-type_TetR-like_transc_reg"/>
</dbReference>
<dbReference type="PANTHER" id="PTHR30055:SF241">
    <property type="entry name" value="TRANSCRIPTIONAL REGULATORY PROTEIN"/>
    <property type="match status" value="1"/>
</dbReference>
<dbReference type="RefSeq" id="WP_183829391.1">
    <property type="nucleotide sequence ID" value="NZ_JACHEU010000001.1"/>
</dbReference>
<dbReference type="Proteomes" id="UP000533306">
    <property type="component" value="Unassembled WGS sequence"/>
</dbReference>
<dbReference type="Pfam" id="PF00440">
    <property type="entry name" value="TetR_N"/>
    <property type="match status" value="1"/>
</dbReference>
<sequence>MTMQAGHKRRTRREMQQDTRARLLEAAFHIIAESGVAAASIRGVCERAGFSQGAFYSNFASKDELLLVLMERYMSEIATVLDGAVDQASDSSLEESLRGIATRLAELARRPVLSLLAIELQIHALRDPVFAAHFERVKAAYHREFAQVIAKVIEHYQLQPVIPPLQLSIALHALWSGSIVQATAADALPVEDLIMLMFKTATGCDLRSPSGK</sequence>
<dbReference type="InterPro" id="IPR036271">
    <property type="entry name" value="Tet_transcr_reg_TetR-rel_C_sf"/>
</dbReference>
<dbReference type="EMBL" id="JACHEU010000001">
    <property type="protein sequence ID" value="MBB6012663.1"/>
    <property type="molecule type" value="Genomic_DNA"/>
</dbReference>
<gene>
    <name evidence="4" type="ORF">HNR59_002008</name>
</gene>
<reference evidence="4 5" key="1">
    <citation type="submission" date="2020-08" db="EMBL/GenBank/DDBJ databases">
        <title>Genomic Encyclopedia of Type Strains, Phase IV (KMG-IV): sequencing the most valuable type-strain genomes for metagenomic binning, comparative biology and taxonomic classification.</title>
        <authorList>
            <person name="Goeker M."/>
        </authorList>
    </citation>
    <scope>NUCLEOTIDE SEQUENCE [LARGE SCALE GENOMIC DNA]</scope>
    <source>
        <strain evidence="4 5">DSM 11099</strain>
    </source>
</reference>
<evidence type="ECO:0000313" key="5">
    <source>
        <dbReference type="Proteomes" id="UP000533306"/>
    </source>
</evidence>
<comment type="caution">
    <text evidence="4">The sequence shown here is derived from an EMBL/GenBank/DDBJ whole genome shotgun (WGS) entry which is preliminary data.</text>
</comment>
<proteinExistence type="predicted"/>
<evidence type="ECO:0000256" key="1">
    <source>
        <dbReference type="ARBA" id="ARBA00023125"/>
    </source>
</evidence>
<protein>
    <submittedName>
        <fullName evidence="4">AcrR family transcriptional regulator</fullName>
    </submittedName>
</protein>
<dbReference type="Gene3D" id="1.10.357.10">
    <property type="entry name" value="Tetracycline Repressor, domain 2"/>
    <property type="match status" value="1"/>
</dbReference>
<keyword evidence="5" id="KW-1185">Reference proteome</keyword>
<dbReference type="PRINTS" id="PR00455">
    <property type="entry name" value="HTHTETR"/>
</dbReference>
<dbReference type="PROSITE" id="PS50977">
    <property type="entry name" value="HTH_TETR_2"/>
    <property type="match status" value="1"/>
</dbReference>
<keyword evidence="1 2" id="KW-0238">DNA-binding</keyword>
<dbReference type="GO" id="GO:0003700">
    <property type="term" value="F:DNA-binding transcription factor activity"/>
    <property type="evidence" value="ECO:0007669"/>
    <property type="project" value="TreeGrafter"/>
</dbReference>
<feature type="DNA-binding region" description="H-T-H motif" evidence="2">
    <location>
        <begin position="40"/>
        <end position="59"/>
    </location>
</feature>
<dbReference type="InterPro" id="IPR009057">
    <property type="entry name" value="Homeodomain-like_sf"/>
</dbReference>
<dbReference type="SUPFAM" id="SSF48498">
    <property type="entry name" value="Tetracyclin repressor-like, C-terminal domain"/>
    <property type="match status" value="1"/>
</dbReference>
<feature type="domain" description="HTH tetR-type" evidence="3">
    <location>
        <begin position="17"/>
        <end position="77"/>
    </location>
</feature>
<accession>A0A7W9VV32</accession>
<dbReference type="PANTHER" id="PTHR30055">
    <property type="entry name" value="HTH-TYPE TRANSCRIPTIONAL REGULATOR RUTR"/>
    <property type="match status" value="1"/>
</dbReference>
<name>A0A7W9VV32_9HYPH</name>
<organism evidence="4 5">
    <name type="scientific">Aquamicrobium lusatiense</name>
    <dbReference type="NCBI Taxonomy" id="89772"/>
    <lineage>
        <taxon>Bacteria</taxon>
        <taxon>Pseudomonadati</taxon>
        <taxon>Pseudomonadota</taxon>
        <taxon>Alphaproteobacteria</taxon>
        <taxon>Hyphomicrobiales</taxon>
        <taxon>Phyllobacteriaceae</taxon>
        <taxon>Aquamicrobium</taxon>
    </lineage>
</organism>
<dbReference type="GO" id="GO:0000976">
    <property type="term" value="F:transcription cis-regulatory region binding"/>
    <property type="evidence" value="ECO:0007669"/>
    <property type="project" value="TreeGrafter"/>
</dbReference>
<dbReference type="AlphaFoldDB" id="A0A7W9VV32"/>
<evidence type="ECO:0000259" key="3">
    <source>
        <dbReference type="PROSITE" id="PS50977"/>
    </source>
</evidence>